<evidence type="ECO:0000259" key="1">
    <source>
        <dbReference type="Pfam" id="PF00534"/>
    </source>
</evidence>
<dbReference type="GO" id="GO:0016757">
    <property type="term" value="F:glycosyltransferase activity"/>
    <property type="evidence" value="ECO:0007669"/>
    <property type="project" value="InterPro"/>
</dbReference>
<dbReference type="Pfam" id="PF13439">
    <property type="entry name" value="Glyco_transf_4"/>
    <property type="match status" value="1"/>
</dbReference>
<feature type="domain" description="Glycosyl transferase family 1" evidence="1">
    <location>
        <begin position="191"/>
        <end position="348"/>
    </location>
</feature>
<sequence>MSATPILLVHYGENWIRGSERCLLDLLAHLDRSRFAPLLWCNSQLLAEEAECLGVKAVVEPFSLLLGWQAPRFDLAAHRALCQRAQALISEHGITLVHANSAAPCQWLAGVCRKMKVPLVCHLHARYQPRDRFTLRVHQANVLIGVSQPVLAPWREDGCEHSRLVRIANGVDGARLSEGRHWPVLGMLDLPPGELILATIGSLIKRKGVDLLIRSLAELTRQGEEAQLLVIGSGPELAALTALAADLGVAERVHFLGERPDSAAILRGGVDLLVSGAREEVFGLTLAEAGMLGLPVSAYRVGGIPEVVEHTVTGLLADPGDWRQMAAHWQRLGDPALRSRLGRAGQKRANQLFTVRRYVEKVSELWSAALAGRWDNPERPPYGRMLRWLGQRLLARVGLAGEGLLAGGRAAVIQSDEGVQS</sequence>
<dbReference type="EMBL" id="CP095328">
    <property type="protein sequence ID" value="XAG43221.1"/>
    <property type="molecule type" value="Genomic_DNA"/>
</dbReference>
<dbReference type="InterPro" id="IPR001296">
    <property type="entry name" value="Glyco_trans_1"/>
</dbReference>
<dbReference type="PANTHER" id="PTHR12526:SF635">
    <property type="entry name" value="GLYCOSYL TRANSFERASE GROUP 1"/>
    <property type="match status" value="1"/>
</dbReference>
<dbReference type="RefSeq" id="WP_338612283.1">
    <property type="nucleotide sequence ID" value="NZ_CP095328.1"/>
</dbReference>
<proteinExistence type="predicted"/>
<dbReference type="Pfam" id="PF00534">
    <property type="entry name" value="Glycos_transf_1"/>
    <property type="match status" value="1"/>
</dbReference>
<evidence type="ECO:0000313" key="3">
    <source>
        <dbReference type="EMBL" id="XAG43221.1"/>
    </source>
</evidence>
<gene>
    <name evidence="3" type="ORF">MRK42_09690</name>
</gene>
<protein>
    <submittedName>
        <fullName evidence="3">Glycosyltransferase family 4 protein</fullName>
    </submittedName>
</protein>
<dbReference type="SUPFAM" id="SSF53756">
    <property type="entry name" value="UDP-Glycosyltransferase/glycogen phosphorylase"/>
    <property type="match status" value="1"/>
</dbReference>
<dbReference type="InterPro" id="IPR028098">
    <property type="entry name" value="Glyco_trans_4-like_N"/>
</dbReference>
<dbReference type="PANTHER" id="PTHR12526">
    <property type="entry name" value="GLYCOSYLTRANSFERASE"/>
    <property type="match status" value="1"/>
</dbReference>
<evidence type="ECO:0000259" key="2">
    <source>
        <dbReference type="Pfam" id="PF13439"/>
    </source>
</evidence>
<organism evidence="3">
    <name type="scientific">Aeromonas sp. 19NY04SH05-1</name>
    <dbReference type="NCBI Taxonomy" id="2920537"/>
    <lineage>
        <taxon>Bacteria</taxon>
        <taxon>Pseudomonadati</taxon>
        <taxon>Pseudomonadota</taxon>
        <taxon>Gammaproteobacteria</taxon>
        <taxon>Aeromonadales</taxon>
        <taxon>Aeromonadaceae</taxon>
        <taxon>Aeromonas</taxon>
    </lineage>
</organism>
<dbReference type="Gene3D" id="3.40.50.2000">
    <property type="entry name" value="Glycogen Phosphorylase B"/>
    <property type="match status" value="2"/>
</dbReference>
<reference evidence="3" key="1">
    <citation type="submission" date="2022-03" db="EMBL/GenBank/DDBJ databases">
        <title>Sea Food Isolates.</title>
        <authorList>
            <person name="Li C."/>
        </authorList>
    </citation>
    <scope>NUCLEOTIDE SEQUENCE</scope>
    <source>
        <strain evidence="3">19NY04SH05-1</strain>
    </source>
</reference>
<dbReference type="GO" id="GO:1901135">
    <property type="term" value="P:carbohydrate derivative metabolic process"/>
    <property type="evidence" value="ECO:0007669"/>
    <property type="project" value="UniProtKB-ARBA"/>
</dbReference>
<feature type="domain" description="Glycosyltransferase subfamily 4-like N-terminal" evidence="2">
    <location>
        <begin position="17"/>
        <end position="172"/>
    </location>
</feature>
<dbReference type="CDD" id="cd03801">
    <property type="entry name" value="GT4_PimA-like"/>
    <property type="match status" value="1"/>
</dbReference>
<dbReference type="AlphaFoldDB" id="A0AAU6TE84"/>
<name>A0AAU6TE84_9GAMM</name>
<accession>A0AAU6TE84</accession>